<evidence type="ECO:0000313" key="8">
    <source>
        <dbReference type="Proteomes" id="UP000048949"/>
    </source>
</evidence>
<accession>A0A0U1NHB9</accession>
<dbReference type="Pfam" id="PF00274">
    <property type="entry name" value="Glycolytic"/>
    <property type="match status" value="1"/>
</dbReference>
<dbReference type="Proteomes" id="UP000048949">
    <property type="component" value="Unassembled WGS sequence"/>
</dbReference>
<evidence type="ECO:0000256" key="6">
    <source>
        <dbReference type="ARBA" id="ARBA00029799"/>
    </source>
</evidence>
<evidence type="ECO:0000256" key="3">
    <source>
        <dbReference type="ARBA" id="ARBA00013068"/>
    </source>
</evidence>
<name>A0A0U1NHB9_9RHOB</name>
<protein>
    <recommendedName>
        <fullName evidence="3">fructose-bisphosphate aldolase</fullName>
        <ecNumber evidence="3">4.1.2.13</ecNumber>
    </recommendedName>
    <alternativeName>
        <fullName evidence="6">Fructose-bisphosphate aldolase class I</fullName>
    </alternativeName>
</protein>
<dbReference type="InterPro" id="IPR013785">
    <property type="entry name" value="Aldolase_TIM"/>
</dbReference>
<keyword evidence="8" id="KW-1185">Reference proteome</keyword>
<evidence type="ECO:0000313" key="7">
    <source>
        <dbReference type="EMBL" id="CRK74127.1"/>
    </source>
</evidence>
<gene>
    <name evidence="7" type="primary">fda</name>
    <name evidence="7" type="ORF">NIG5292_00152</name>
</gene>
<dbReference type="PANTHER" id="PTHR11627">
    <property type="entry name" value="FRUCTOSE-BISPHOSPHATE ALDOLASE"/>
    <property type="match status" value="1"/>
</dbReference>
<dbReference type="UniPathway" id="UPA00109">
    <property type="reaction ID" value="UER00183"/>
</dbReference>
<dbReference type="AlphaFoldDB" id="A0A0U1NHB9"/>
<dbReference type="STRING" id="282199.GCA_001049735_00152"/>
<dbReference type="RefSeq" id="WP_048597427.1">
    <property type="nucleotide sequence ID" value="NZ_CBFHGK010000003.1"/>
</dbReference>
<dbReference type="NCBIfam" id="NF003784">
    <property type="entry name" value="PRK05377.1"/>
    <property type="match status" value="1"/>
</dbReference>
<organism evidence="7 8">
    <name type="scientific">Nereida ignava</name>
    <dbReference type="NCBI Taxonomy" id="282199"/>
    <lineage>
        <taxon>Bacteria</taxon>
        <taxon>Pseudomonadati</taxon>
        <taxon>Pseudomonadota</taxon>
        <taxon>Alphaproteobacteria</taxon>
        <taxon>Rhodobacterales</taxon>
        <taxon>Roseobacteraceae</taxon>
        <taxon>Nereida</taxon>
    </lineage>
</organism>
<proteinExistence type="inferred from homology"/>
<dbReference type="SUPFAM" id="SSF51569">
    <property type="entry name" value="Aldolase"/>
    <property type="match status" value="1"/>
</dbReference>
<dbReference type="Gene3D" id="3.20.20.70">
    <property type="entry name" value="Aldolase class I"/>
    <property type="match status" value="1"/>
</dbReference>
<comment type="similarity">
    <text evidence="2">Belongs to the class I fructose-bisphosphate aldolase family.</text>
</comment>
<evidence type="ECO:0000256" key="2">
    <source>
        <dbReference type="ARBA" id="ARBA00010387"/>
    </source>
</evidence>
<dbReference type="OrthoDB" id="9813469at2"/>
<evidence type="ECO:0000256" key="1">
    <source>
        <dbReference type="ARBA" id="ARBA00004714"/>
    </source>
</evidence>
<keyword evidence="5 7" id="KW-0456">Lyase</keyword>
<keyword evidence="4" id="KW-0324">Glycolysis</keyword>
<sequence>MTNPDMTAQIRTGDGFIAALDQSGGSTPKALRLYGVEESAYANDDEMYDLIHDMRARIIRAPAFHGDKVIGAILFEMTMDRDVDGTPTAEHLWNTHRIVPFLKCDKGLEDEADGVQLLRPIPNLDALCQRAVAKGVFGTKMRSVISAASASGIKAVVAQQFAIARQIMSHGLVPIIEPEVTISIADKAEAEAMLLDAIKAELDVLPDGQEVMLKLTLPETANHYLPLVQHKAVMRVVALSGGYSRTEANTRLCANTGIIASFSRALTEGLSADQTDSAFNTTIAQTIDSIFDASCAG</sequence>
<dbReference type="GO" id="GO:0006096">
    <property type="term" value="P:glycolytic process"/>
    <property type="evidence" value="ECO:0007669"/>
    <property type="project" value="UniProtKB-UniPathway"/>
</dbReference>
<dbReference type="InterPro" id="IPR000741">
    <property type="entry name" value="FBA_I"/>
</dbReference>
<evidence type="ECO:0000256" key="5">
    <source>
        <dbReference type="ARBA" id="ARBA00023239"/>
    </source>
</evidence>
<evidence type="ECO:0000256" key="4">
    <source>
        <dbReference type="ARBA" id="ARBA00023152"/>
    </source>
</evidence>
<reference evidence="7 8" key="1">
    <citation type="submission" date="2015-04" db="EMBL/GenBank/DDBJ databases">
        <authorList>
            <person name="Syromyatnikov M.Y."/>
            <person name="Popov V.N."/>
        </authorList>
    </citation>
    <scope>NUCLEOTIDE SEQUENCE [LARGE SCALE GENOMIC DNA]</scope>
    <source>
        <strain evidence="7 8">CECT 5292</strain>
    </source>
</reference>
<comment type="pathway">
    <text evidence="1">Carbohydrate degradation; glycolysis; D-glyceraldehyde 3-phosphate and glycerone phosphate from D-glucose: step 4/4.</text>
</comment>
<dbReference type="EC" id="4.1.2.13" evidence="3"/>
<dbReference type="GO" id="GO:0004332">
    <property type="term" value="F:fructose-bisphosphate aldolase activity"/>
    <property type="evidence" value="ECO:0007669"/>
    <property type="project" value="UniProtKB-EC"/>
</dbReference>
<dbReference type="EMBL" id="CVQV01000002">
    <property type="protein sequence ID" value="CRK74127.1"/>
    <property type="molecule type" value="Genomic_DNA"/>
</dbReference>